<dbReference type="InterPro" id="IPR047680">
    <property type="entry name" value="MarP-like"/>
</dbReference>
<evidence type="ECO:0000256" key="4">
    <source>
        <dbReference type="ARBA" id="ARBA00023136"/>
    </source>
</evidence>
<comment type="subcellular location">
    <subcellularLocation>
        <location evidence="1">Membrane</location>
        <topology evidence="1">Multi-pass membrane protein</topology>
    </subcellularLocation>
</comment>
<dbReference type="EMBL" id="JABUKG010000011">
    <property type="protein sequence ID" value="MBY6321511.1"/>
    <property type="molecule type" value="Genomic_DNA"/>
</dbReference>
<proteinExistence type="predicted"/>
<feature type="transmembrane region" description="Helical" evidence="5">
    <location>
        <begin position="21"/>
        <end position="47"/>
    </location>
</feature>
<sequence length="423" mass="42906">MDRPLGHRGRARSRDRPGRRGIGAAVTVTGSTWLDIVVVLVAVLAASSGWRQGAVASAFAFLGVVIGAVAGILLAPKVLVHVEEPRLRILAGIGLIVVVVVVGEIAGMVLGRALRSGIHSPVARGVDSVIGAGLQAVAVLVAAWLLAVPLTATSQPQIAAAVRGSAVLGAVDRLAPDWVREIPNDFSALLDTSGLPDVIGPFGRTPVADVGPPDPSVAQSPVAADVADSVLRVRGIAQSCQRALEGSGFVIGPERLITNAHVVAGTSSVAVDTQDGPLDANVVLFDPSIDVAVLAVPGLRADVLQFAPDRAQPGTDAVVLGYPGGGPYTASPARVRETLNLSGPDIYRTGTVEREVYTVRGSIRQGNSGGPLMSTDGLVLGVVFGAAVDDPDTGFVLTAAEVAEEVALGLQNGNAVGTGACVV</sequence>
<dbReference type="InterPro" id="IPR043504">
    <property type="entry name" value="Peptidase_S1_PA_chymotrypsin"/>
</dbReference>
<dbReference type="Gene3D" id="2.40.10.10">
    <property type="entry name" value="Trypsin-like serine proteases"/>
    <property type="match status" value="2"/>
</dbReference>
<feature type="transmembrane region" description="Helical" evidence="5">
    <location>
        <begin position="129"/>
        <end position="148"/>
    </location>
</feature>
<dbReference type="Proteomes" id="UP001520140">
    <property type="component" value="Unassembled WGS sequence"/>
</dbReference>
<accession>A0ABS7NU04</accession>
<evidence type="ECO:0000313" key="6">
    <source>
        <dbReference type="EMBL" id="MBY6321511.1"/>
    </source>
</evidence>
<dbReference type="Pfam" id="PF02674">
    <property type="entry name" value="Colicin_V"/>
    <property type="match status" value="1"/>
</dbReference>
<dbReference type="NCBIfam" id="NF033740">
    <property type="entry name" value="MarP_fam_protase"/>
    <property type="match status" value="1"/>
</dbReference>
<dbReference type="Pfam" id="PF13365">
    <property type="entry name" value="Trypsin_2"/>
    <property type="match status" value="1"/>
</dbReference>
<evidence type="ECO:0000256" key="3">
    <source>
        <dbReference type="ARBA" id="ARBA00022989"/>
    </source>
</evidence>
<dbReference type="PRINTS" id="PR00834">
    <property type="entry name" value="PROTEASES2C"/>
</dbReference>
<dbReference type="SUPFAM" id="SSF50494">
    <property type="entry name" value="Trypsin-like serine proteases"/>
    <property type="match status" value="1"/>
</dbReference>
<feature type="transmembrane region" description="Helical" evidence="5">
    <location>
        <begin position="87"/>
        <end position="109"/>
    </location>
</feature>
<dbReference type="GO" id="GO:0008233">
    <property type="term" value="F:peptidase activity"/>
    <property type="evidence" value="ECO:0007669"/>
    <property type="project" value="UniProtKB-KW"/>
</dbReference>
<keyword evidence="7" id="KW-1185">Reference proteome</keyword>
<dbReference type="InterPro" id="IPR001940">
    <property type="entry name" value="Peptidase_S1C"/>
</dbReference>
<comment type="caution">
    <text evidence="6">The sequence shown here is derived from an EMBL/GenBank/DDBJ whole genome shotgun (WGS) entry which is preliminary data.</text>
</comment>
<keyword evidence="4 5" id="KW-0472">Membrane</keyword>
<protein>
    <submittedName>
        <fullName evidence="6">MarP family serine protease</fullName>
    </submittedName>
</protein>
<keyword evidence="2 5" id="KW-0812">Transmembrane</keyword>
<evidence type="ECO:0000256" key="2">
    <source>
        <dbReference type="ARBA" id="ARBA00022692"/>
    </source>
</evidence>
<evidence type="ECO:0000313" key="7">
    <source>
        <dbReference type="Proteomes" id="UP001520140"/>
    </source>
</evidence>
<feature type="transmembrane region" description="Helical" evidence="5">
    <location>
        <begin position="53"/>
        <end position="75"/>
    </location>
</feature>
<organism evidence="6 7">
    <name type="scientific">Rhodococcoides kroppenstedtii</name>
    <dbReference type="NCBI Taxonomy" id="293050"/>
    <lineage>
        <taxon>Bacteria</taxon>
        <taxon>Bacillati</taxon>
        <taxon>Actinomycetota</taxon>
        <taxon>Actinomycetes</taxon>
        <taxon>Mycobacteriales</taxon>
        <taxon>Nocardiaceae</taxon>
        <taxon>Rhodococcoides</taxon>
    </lineage>
</organism>
<dbReference type="PANTHER" id="PTHR43019">
    <property type="entry name" value="SERINE ENDOPROTEASE DEGS"/>
    <property type="match status" value="1"/>
</dbReference>
<keyword evidence="6" id="KW-0645">Protease</keyword>
<dbReference type="InterPro" id="IPR003825">
    <property type="entry name" value="Colicin-V_CvpA"/>
</dbReference>
<evidence type="ECO:0000256" key="1">
    <source>
        <dbReference type="ARBA" id="ARBA00004141"/>
    </source>
</evidence>
<reference evidence="6 7" key="1">
    <citation type="submission" date="2020-06" db="EMBL/GenBank/DDBJ databases">
        <title>Taxonomy, biology and ecology of Rhodococcus bacteria occurring in California pistachio and other woody hosts as revealed by genome sequence analyses.</title>
        <authorList>
            <person name="Gai Y."/>
            <person name="Riely B."/>
        </authorList>
    </citation>
    <scope>NUCLEOTIDE SEQUENCE [LARGE SCALE GENOMIC DNA]</scope>
    <source>
        <strain evidence="6 7">BP-284</strain>
    </source>
</reference>
<name>A0ABS7NU04_9NOCA</name>
<keyword evidence="6" id="KW-0378">Hydrolase</keyword>
<dbReference type="GO" id="GO:0006508">
    <property type="term" value="P:proteolysis"/>
    <property type="evidence" value="ECO:0007669"/>
    <property type="project" value="UniProtKB-KW"/>
</dbReference>
<gene>
    <name evidence="6" type="ORF">HQ605_11805</name>
</gene>
<evidence type="ECO:0000256" key="5">
    <source>
        <dbReference type="SAM" id="Phobius"/>
    </source>
</evidence>
<keyword evidence="3 5" id="KW-1133">Transmembrane helix</keyword>
<dbReference type="PANTHER" id="PTHR43019:SF23">
    <property type="entry name" value="PROTEASE DO-LIKE 5, CHLOROPLASTIC"/>
    <property type="match status" value="1"/>
</dbReference>
<dbReference type="InterPro" id="IPR009003">
    <property type="entry name" value="Peptidase_S1_PA"/>
</dbReference>